<evidence type="ECO:0000313" key="2">
    <source>
        <dbReference type="EMBL" id="KUI70881.1"/>
    </source>
</evidence>
<organism evidence="2 3">
    <name type="scientific">Cytospora mali</name>
    <name type="common">Apple Valsa canker fungus</name>
    <name type="synonym">Valsa mali</name>
    <dbReference type="NCBI Taxonomy" id="578113"/>
    <lineage>
        <taxon>Eukaryota</taxon>
        <taxon>Fungi</taxon>
        <taxon>Dikarya</taxon>
        <taxon>Ascomycota</taxon>
        <taxon>Pezizomycotina</taxon>
        <taxon>Sordariomycetes</taxon>
        <taxon>Sordariomycetidae</taxon>
        <taxon>Diaporthales</taxon>
        <taxon>Cytosporaceae</taxon>
        <taxon>Cytospora</taxon>
    </lineage>
</organism>
<name>A0A194W2X7_CYTMA</name>
<dbReference type="AlphaFoldDB" id="A0A194W2X7"/>
<proteinExistence type="predicted"/>
<feature type="compositionally biased region" description="Polar residues" evidence="1">
    <location>
        <begin position="36"/>
        <end position="47"/>
    </location>
</feature>
<dbReference type="EMBL" id="CM003103">
    <property type="protein sequence ID" value="KUI70881.1"/>
    <property type="molecule type" value="Genomic_DNA"/>
</dbReference>
<sequence>MATAKSATASAAARPPLHAFVSAQSNPAPALANTLQLSGSRAMSSASHLPISPPVDQNGRKMALKSPHRRSFNAAINSGRWRSAALGRTTVKAEEKAA</sequence>
<reference evidence="2" key="1">
    <citation type="submission" date="2014-12" db="EMBL/GenBank/DDBJ databases">
        <title>Genome Sequence of Valsa Canker Pathogens Uncovers a Specific Adaption of Colonization on Woody Bark.</title>
        <authorList>
            <person name="Yin Z."/>
            <person name="Liu H."/>
            <person name="Gao X."/>
            <person name="Li Z."/>
            <person name="Song N."/>
            <person name="Ke X."/>
            <person name="Dai Q."/>
            <person name="Wu Y."/>
            <person name="Sun Y."/>
            <person name="Xu J.-R."/>
            <person name="Kang Z.K."/>
            <person name="Wang L."/>
            <person name="Huang L."/>
        </authorList>
    </citation>
    <scope>NUCLEOTIDE SEQUENCE [LARGE SCALE GENOMIC DNA]</scope>
    <source>
        <strain evidence="2">03-8</strain>
    </source>
</reference>
<feature type="region of interest" description="Disordered" evidence="1">
    <location>
        <begin position="36"/>
        <end position="61"/>
    </location>
</feature>
<protein>
    <submittedName>
        <fullName evidence="2">Uncharacterized protein</fullName>
    </submittedName>
</protein>
<evidence type="ECO:0000256" key="1">
    <source>
        <dbReference type="SAM" id="MobiDB-lite"/>
    </source>
</evidence>
<keyword evidence="3" id="KW-1185">Reference proteome</keyword>
<accession>A0A194W2X7</accession>
<gene>
    <name evidence="2" type="ORF">VM1G_11712</name>
</gene>
<dbReference type="Proteomes" id="UP000078559">
    <property type="component" value="Chromosome 6"/>
</dbReference>
<evidence type="ECO:0000313" key="3">
    <source>
        <dbReference type="Proteomes" id="UP000078559"/>
    </source>
</evidence>